<dbReference type="InterPro" id="IPR051044">
    <property type="entry name" value="MAG_DAG_Lipase"/>
</dbReference>
<dbReference type="InParanoid" id="A0A1Y5T9A1"/>
<dbReference type="PROSITE" id="PS51257">
    <property type="entry name" value="PROKAR_LIPOPROTEIN"/>
    <property type="match status" value="1"/>
</dbReference>
<accession>A0A1Y5T9A1</accession>
<dbReference type="EMBL" id="FWFR01000002">
    <property type="protein sequence ID" value="SLN56764.1"/>
    <property type="molecule type" value="Genomic_DNA"/>
</dbReference>
<dbReference type="GO" id="GO:0016787">
    <property type="term" value="F:hydrolase activity"/>
    <property type="evidence" value="ECO:0007669"/>
    <property type="project" value="UniProtKB-KW"/>
</dbReference>
<dbReference type="InterPro" id="IPR022742">
    <property type="entry name" value="Hydrolase_4"/>
</dbReference>
<keyword evidence="3" id="KW-1185">Reference proteome</keyword>
<evidence type="ECO:0000313" key="3">
    <source>
        <dbReference type="Proteomes" id="UP000193200"/>
    </source>
</evidence>
<feature type="domain" description="Serine aminopeptidase S33" evidence="1">
    <location>
        <begin position="59"/>
        <end position="292"/>
    </location>
</feature>
<proteinExistence type="predicted"/>
<dbReference type="OrthoDB" id="9806902at2"/>
<name>A0A1Y5T9A1_9PROT</name>
<reference evidence="2 3" key="1">
    <citation type="submission" date="2017-03" db="EMBL/GenBank/DDBJ databases">
        <authorList>
            <person name="Afonso C.L."/>
            <person name="Miller P.J."/>
            <person name="Scott M.A."/>
            <person name="Spackman E."/>
            <person name="Goraichik I."/>
            <person name="Dimitrov K.M."/>
            <person name="Suarez D.L."/>
            <person name="Swayne D.E."/>
        </authorList>
    </citation>
    <scope>NUCLEOTIDE SEQUENCE [LARGE SCALE GENOMIC DNA]</scope>
    <source>
        <strain evidence="2 3">CECT 7691</strain>
    </source>
</reference>
<dbReference type="PANTHER" id="PTHR11614">
    <property type="entry name" value="PHOSPHOLIPASE-RELATED"/>
    <property type="match status" value="1"/>
</dbReference>
<dbReference type="AlphaFoldDB" id="A0A1Y5T9A1"/>
<organism evidence="2 3">
    <name type="scientific">Oceanibacterium hippocampi</name>
    <dbReference type="NCBI Taxonomy" id="745714"/>
    <lineage>
        <taxon>Bacteria</taxon>
        <taxon>Pseudomonadati</taxon>
        <taxon>Pseudomonadota</taxon>
        <taxon>Alphaproteobacteria</taxon>
        <taxon>Sneathiellales</taxon>
        <taxon>Sneathiellaceae</taxon>
        <taxon>Oceanibacterium</taxon>
    </lineage>
</organism>
<dbReference type="RefSeq" id="WP_085883826.1">
    <property type="nucleotide sequence ID" value="NZ_FWFR01000002.1"/>
</dbReference>
<dbReference type="PRINTS" id="PR00111">
    <property type="entry name" value="ABHYDROLASE"/>
</dbReference>
<dbReference type="SUPFAM" id="SSF53474">
    <property type="entry name" value="alpha/beta-Hydrolases"/>
    <property type="match status" value="1"/>
</dbReference>
<evidence type="ECO:0000313" key="2">
    <source>
        <dbReference type="EMBL" id="SLN56764.1"/>
    </source>
</evidence>
<dbReference type="InterPro" id="IPR029058">
    <property type="entry name" value="AB_hydrolase_fold"/>
</dbReference>
<dbReference type="Proteomes" id="UP000193200">
    <property type="component" value="Unassembled WGS sequence"/>
</dbReference>
<evidence type="ECO:0000259" key="1">
    <source>
        <dbReference type="Pfam" id="PF12146"/>
    </source>
</evidence>
<sequence length="333" mass="35443">MRCLRPAVLLGLVLLGIGGCAPMVQEIGPRADQPAYAEATLRTGDGAVLPLQRWLPEGEPEAVLIGLHGFNMYSRIFELAGPWWAERGIATYAYDQRGFGDTPQAGIWPGTAALTDDLRDAVQAIGARHPDVPLYLVGESMGAAVILRALGDGPMPGVEGVVLVAPALRGWRVLNPFYQGSLWLAAHLLPGNRASGRGLGIQASDNITYLRDLGRDPLIIKETRIDAVYGLVGLMDTAIDATPAVNAPSLVLYGAKDELIPFEPVQEVAAALPGDSRFVVYPDGWHMLLIDRQAKTVWADIAAWIADPDGLLPSGAEMKMPATAESSPAAGQE</sequence>
<dbReference type="Pfam" id="PF12146">
    <property type="entry name" value="Hydrolase_4"/>
    <property type="match status" value="1"/>
</dbReference>
<keyword evidence="2" id="KW-0378">Hydrolase</keyword>
<dbReference type="InterPro" id="IPR000073">
    <property type="entry name" value="AB_hydrolase_1"/>
</dbReference>
<protein>
    <submittedName>
        <fullName evidence="2">Alpha/beta hydrolase family protein</fullName>
    </submittedName>
</protein>
<gene>
    <name evidence="2" type="ORF">OCH7691_02475</name>
</gene>
<dbReference type="Gene3D" id="3.40.50.1820">
    <property type="entry name" value="alpha/beta hydrolase"/>
    <property type="match status" value="1"/>
</dbReference>